<proteinExistence type="predicted"/>
<comment type="caution">
    <text evidence="3">The sequence shown here is derived from an EMBL/GenBank/DDBJ whole genome shotgun (WGS) entry which is preliminary data.</text>
</comment>
<keyword evidence="2" id="KW-0732">Signal</keyword>
<dbReference type="Proteomes" id="UP000192578">
    <property type="component" value="Unassembled WGS sequence"/>
</dbReference>
<accession>A0A1W0WN27</accession>
<protein>
    <submittedName>
        <fullName evidence="3">Uncharacterized protein</fullName>
    </submittedName>
</protein>
<reference evidence="4" key="1">
    <citation type="submission" date="2017-01" db="EMBL/GenBank/DDBJ databases">
        <title>Comparative genomics of anhydrobiosis in the tardigrade Hypsibius dujardini.</title>
        <authorList>
            <person name="Yoshida Y."/>
            <person name="Koutsovoulos G."/>
            <person name="Laetsch D."/>
            <person name="Stevens L."/>
            <person name="Kumar S."/>
            <person name="Horikawa D."/>
            <person name="Ishino K."/>
            <person name="Komine S."/>
            <person name="Tomita M."/>
            <person name="Blaxter M."/>
            <person name="Arakawa K."/>
        </authorList>
    </citation>
    <scope>NUCLEOTIDE SEQUENCE [LARGE SCALE GENOMIC DNA]</scope>
    <source>
        <strain evidence="4">Z151</strain>
    </source>
</reference>
<dbReference type="AlphaFoldDB" id="A0A1W0WN27"/>
<evidence type="ECO:0000313" key="4">
    <source>
        <dbReference type="Proteomes" id="UP000192578"/>
    </source>
</evidence>
<evidence type="ECO:0000256" key="1">
    <source>
        <dbReference type="SAM" id="MobiDB-lite"/>
    </source>
</evidence>
<keyword evidence="4" id="KW-1185">Reference proteome</keyword>
<feature type="region of interest" description="Disordered" evidence="1">
    <location>
        <begin position="100"/>
        <end position="123"/>
    </location>
</feature>
<feature type="compositionally biased region" description="Basic and acidic residues" evidence="1">
    <location>
        <begin position="101"/>
        <end position="110"/>
    </location>
</feature>
<evidence type="ECO:0000313" key="3">
    <source>
        <dbReference type="EMBL" id="OQV16595.1"/>
    </source>
</evidence>
<feature type="signal peptide" evidence="2">
    <location>
        <begin position="1"/>
        <end position="21"/>
    </location>
</feature>
<feature type="chain" id="PRO_5012484057" evidence="2">
    <location>
        <begin position="22"/>
        <end position="259"/>
    </location>
</feature>
<sequence>MNPSISRTWAVVSGLLVCVRGGDDASVHVHVESSPGQLMAPTVLTAADWTYENHDGSRNPGILIASPAASRWQGDEIPGQGGRDAAMVMPRSRARPMLLRGRQENSEEQRSPPSFGATRRAAIVEQDYPTSDVPVYRERRFRDLLRFTEPLQERGSPASLGRTHFDYDIPFPSARRSDTGPRHQHGGSIDAIPAWLARKKLLSRYGLKKYLQPFGQLNTEELERMDPFDRHAAPVYPRTARLTTLDEPLAYYNPEGDYY</sequence>
<name>A0A1W0WN27_HYPEX</name>
<gene>
    <name evidence="3" type="ORF">BV898_09265</name>
</gene>
<dbReference type="EMBL" id="MTYJ01000072">
    <property type="protein sequence ID" value="OQV16595.1"/>
    <property type="molecule type" value="Genomic_DNA"/>
</dbReference>
<organism evidence="3 4">
    <name type="scientific">Hypsibius exemplaris</name>
    <name type="common">Freshwater tardigrade</name>
    <dbReference type="NCBI Taxonomy" id="2072580"/>
    <lineage>
        <taxon>Eukaryota</taxon>
        <taxon>Metazoa</taxon>
        <taxon>Ecdysozoa</taxon>
        <taxon>Tardigrada</taxon>
        <taxon>Eutardigrada</taxon>
        <taxon>Parachela</taxon>
        <taxon>Hypsibioidea</taxon>
        <taxon>Hypsibiidae</taxon>
        <taxon>Hypsibius</taxon>
    </lineage>
</organism>
<evidence type="ECO:0000256" key="2">
    <source>
        <dbReference type="SAM" id="SignalP"/>
    </source>
</evidence>
<dbReference type="OrthoDB" id="10551114at2759"/>